<evidence type="ECO:0000313" key="3">
    <source>
        <dbReference type="EMBL" id="EFH5891568.1"/>
    </source>
</evidence>
<gene>
    <name evidence="3" type="ORF">GOP25_04775</name>
    <name evidence="4" type="ORF">IFC14_005091</name>
</gene>
<feature type="chain" id="PRO_5014232200" evidence="2">
    <location>
        <begin position="21"/>
        <end position="145"/>
    </location>
</feature>
<keyword evidence="1" id="KW-0812">Transmembrane</keyword>
<evidence type="ECO:0000313" key="5">
    <source>
        <dbReference type="Proteomes" id="UP000531813"/>
    </source>
</evidence>
<protein>
    <submittedName>
        <fullName evidence="3">Uncharacterized protein</fullName>
    </submittedName>
</protein>
<dbReference type="RefSeq" id="WP_000098670.1">
    <property type="nucleotide sequence ID" value="NZ_AP018395.1"/>
</dbReference>
<dbReference type="OrthoDB" id="7068851at2"/>
<proteinExistence type="predicted"/>
<reference evidence="4" key="1">
    <citation type="journal article" date="2018" name="Genome Biol.">
        <title>SKESA: strategic k-mer extension for scrupulous assemblies.</title>
        <authorList>
            <person name="Souvorov A."/>
            <person name="Agarwala R."/>
            <person name="Lipman D.J."/>
        </authorList>
    </citation>
    <scope>NUCLEOTIDE SEQUENCE</scope>
    <source>
        <strain evidence="4">489-16</strain>
    </source>
</reference>
<evidence type="ECO:0000256" key="2">
    <source>
        <dbReference type="SAM" id="SignalP"/>
    </source>
</evidence>
<comment type="caution">
    <text evidence="3">The sequence shown here is derived from an EMBL/GenBank/DDBJ whole genome shotgun (WGS) entry which is preliminary data.</text>
</comment>
<feature type="transmembrane region" description="Helical" evidence="1">
    <location>
        <begin position="114"/>
        <end position="135"/>
    </location>
</feature>
<dbReference type="EMBL" id="DABUHV010000071">
    <property type="protein sequence ID" value="HAN4356488.1"/>
    <property type="molecule type" value="Genomic_DNA"/>
</dbReference>
<keyword evidence="1" id="KW-1133">Transmembrane helix</keyword>
<reference evidence="4" key="3">
    <citation type="submission" date="2020-09" db="EMBL/GenBank/DDBJ databases">
        <authorList>
            <consortium name="NCBI Pathogen Detection Project"/>
        </authorList>
    </citation>
    <scope>NUCLEOTIDE SEQUENCE</scope>
    <source>
        <strain evidence="4">489-16</strain>
    </source>
</reference>
<feature type="transmembrane region" description="Helical" evidence="1">
    <location>
        <begin position="32"/>
        <end position="58"/>
    </location>
</feature>
<sequence>MSSRKLFAAKSLFALAMAIAGAHFLHDLDHNAVISAAGALSTISGVLFGFVLASVTMLSSFDSSKGIVGALKSNGVLKGIIEGLFDTGTTLITACLLAMISMFAPVVSNLPLDYYALLLAGAYLIISMITFFFNWKSLSKIISYI</sequence>
<keyword evidence="2" id="KW-0732">Signal</keyword>
<reference evidence="3 5" key="2">
    <citation type="submission" date="2019-12" db="EMBL/GenBank/DDBJ databases">
        <authorList>
            <consortium name="GenomeTrakr network: Whole genome sequencing for foodborne pathogen traceback"/>
        </authorList>
    </citation>
    <scope>NUCLEOTIDE SEQUENCE [LARGE SCALE GENOMIC DNA]</scope>
    <source>
        <strain evidence="3 5">PSU-2243</strain>
    </source>
</reference>
<evidence type="ECO:0000313" key="4">
    <source>
        <dbReference type="EMBL" id="HAN4356488.1"/>
    </source>
</evidence>
<dbReference type="EMBL" id="AASWIS010000003">
    <property type="protein sequence ID" value="EFH5891568.1"/>
    <property type="molecule type" value="Genomic_DNA"/>
</dbReference>
<keyword evidence="1" id="KW-0472">Membrane</keyword>
<evidence type="ECO:0000256" key="1">
    <source>
        <dbReference type="SAM" id="Phobius"/>
    </source>
</evidence>
<feature type="signal peptide" evidence="2">
    <location>
        <begin position="1"/>
        <end position="20"/>
    </location>
</feature>
<organism evidence="3 5">
    <name type="scientific">Escherichia coli</name>
    <dbReference type="NCBI Taxonomy" id="562"/>
    <lineage>
        <taxon>Bacteria</taxon>
        <taxon>Pseudomonadati</taxon>
        <taxon>Pseudomonadota</taxon>
        <taxon>Gammaproteobacteria</taxon>
        <taxon>Enterobacterales</taxon>
        <taxon>Enterobacteriaceae</taxon>
        <taxon>Escherichia</taxon>
    </lineage>
</organism>
<feature type="transmembrane region" description="Helical" evidence="1">
    <location>
        <begin position="79"/>
        <end position="102"/>
    </location>
</feature>
<accession>A0A0K5XA08</accession>
<dbReference type="Proteomes" id="UP000859822">
    <property type="component" value="Unassembled WGS sequence"/>
</dbReference>
<dbReference type="Proteomes" id="UP000531813">
    <property type="component" value="Unassembled WGS sequence"/>
</dbReference>
<dbReference type="AlphaFoldDB" id="A0A0K5XA08"/>
<name>A0A0K5XA08_ECOLX</name>